<dbReference type="OrthoDB" id="49038at2759"/>
<keyword evidence="3" id="KW-1185">Reference proteome</keyword>
<gene>
    <name evidence="2" type="ORF">FRACYDRAFT_249209</name>
</gene>
<dbReference type="InParanoid" id="A0A1E7ESU0"/>
<protein>
    <submittedName>
        <fullName evidence="2">Uncharacterized protein</fullName>
    </submittedName>
</protein>
<dbReference type="Proteomes" id="UP000095751">
    <property type="component" value="Unassembled WGS sequence"/>
</dbReference>
<feature type="compositionally biased region" description="Basic and acidic residues" evidence="1">
    <location>
        <begin position="209"/>
        <end position="233"/>
    </location>
</feature>
<accession>A0A1E7ESU0</accession>
<feature type="compositionally biased region" description="Polar residues" evidence="1">
    <location>
        <begin position="192"/>
        <end position="205"/>
    </location>
</feature>
<proteinExistence type="predicted"/>
<sequence length="576" mass="64926">MFDLTLTIGQFGSGPIDDGWKPNSCGLATNYCNKRRSGIYQLKAQFYTNKMELLSNQTQQLLMRVVLGGDFTKQPPQGLVKFKLHKNAPEPIKNSNLKLFKNKLRQITEDYPCQPDPGLFGNFIGINGFKKGSNSQTGGLTVYMLHISNILGRPDRVVTRKELESLIGRLNCASYVIPLSRHFLSNLRSKLQTKTRPDLQSNPKPSHNPRTDPRTDPRFTDPRTDPRSTKPRTDPNPAPRPDTASETRSDSRTVFQHVSGFTSNGSAWRLKVRASSLIYGECVSKDVLEFPAMVITLWLTLLECKEQRLKYKLILALGDNTSAVEWLTRTDLAGLDPSLFGVSAVAAGLSLRAFFEVYQHADFEPGGNISGGRKAPMAGKTVRSAKGALAAAILNEFKDHATNLIVRALFLVMGACDYVKTPVPGKTSRVRLGCIHFLSRKRNRIRHDDPNLLTRTKFVTVVFEDQKNGERFKHSSDRIMILGRWKSIAFLDYIRLQVIEWTSCVSGDMISFDNFTDLLDKRITELTKSTQETQWDGIPQMHKKPLQQDACLQLRQLLESGNWLIMTFKPKLIVCY</sequence>
<evidence type="ECO:0000256" key="1">
    <source>
        <dbReference type="SAM" id="MobiDB-lite"/>
    </source>
</evidence>
<evidence type="ECO:0000313" key="2">
    <source>
        <dbReference type="EMBL" id="OEU08864.1"/>
    </source>
</evidence>
<organism evidence="2 3">
    <name type="scientific">Fragilariopsis cylindrus CCMP1102</name>
    <dbReference type="NCBI Taxonomy" id="635003"/>
    <lineage>
        <taxon>Eukaryota</taxon>
        <taxon>Sar</taxon>
        <taxon>Stramenopiles</taxon>
        <taxon>Ochrophyta</taxon>
        <taxon>Bacillariophyta</taxon>
        <taxon>Bacillariophyceae</taxon>
        <taxon>Bacillariophycidae</taxon>
        <taxon>Bacillariales</taxon>
        <taxon>Bacillariaceae</taxon>
        <taxon>Fragilariopsis</taxon>
    </lineage>
</organism>
<reference evidence="2 3" key="1">
    <citation type="submission" date="2016-09" db="EMBL/GenBank/DDBJ databases">
        <title>Extensive genetic diversity and differential bi-allelic expression allows diatom success in the polar Southern Ocean.</title>
        <authorList>
            <consortium name="DOE Joint Genome Institute"/>
            <person name="Mock T."/>
            <person name="Otillar R.P."/>
            <person name="Strauss J."/>
            <person name="Dupont C."/>
            <person name="Frickenhaus S."/>
            <person name="Maumus F."/>
            <person name="Mcmullan M."/>
            <person name="Sanges R."/>
            <person name="Schmutz J."/>
            <person name="Toseland A."/>
            <person name="Valas R."/>
            <person name="Veluchamy A."/>
            <person name="Ward B.J."/>
            <person name="Allen A."/>
            <person name="Barry K."/>
            <person name="Falciatore A."/>
            <person name="Ferrante M."/>
            <person name="Fortunato A.E."/>
            <person name="Gloeckner G."/>
            <person name="Gruber A."/>
            <person name="Hipkin R."/>
            <person name="Janech M."/>
            <person name="Kroth P."/>
            <person name="Leese F."/>
            <person name="Lindquist E."/>
            <person name="Lyon B.R."/>
            <person name="Martin J."/>
            <person name="Mayer C."/>
            <person name="Parker M."/>
            <person name="Quesneville H."/>
            <person name="Raymond J."/>
            <person name="Uhlig C."/>
            <person name="Valentin K.U."/>
            <person name="Worden A.Z."/>
            <person name="Armbrust E.V."/>
            <person name="Bowler C."/>
            <person name="Green B."/>
            <person name="Moulton V."/>
            <person name="Van Oosterhout C."/>
            <person name="Grigoriev I."/>
        </authorList>
    </citation>
    <scope>NUCLEOTIDE SEQUENCE [LARGE SCALE GENOMIC DNA]</scope>
    <source>
        <strain evidence="2 3">CCMP1102</strain>
    </source>
</reference>
<dbReference type="KEGG" id="fcy:FRACYDRAFT_249209"/>
<dbReference type="AlphaFoldDB" id="A0A1E7ESU0"/>
<evidence type="ECO:0000313" key="3">
    <source>
        <dbReference type="Proteomes" id="UP000095751"/>
    </source>
</evidence>
<feature type="region of interest" description="Disordered" evidence="1">
    <location>
        <begin position="192"/>
        <end position="253"/>
    </location>
</feature>
<dbReference type="EMBL" id="KV784378">
    <property type="protein sequence ID" value="OEU08864.1"/>
    <property type="molecule type" value="Genomic_DNA"/>
</dbReference>
<name>A0A1E7ESU0_9STRA</name>